<evidence type="ECO:0008006" key="2">
    <source>
        <dbReference type="Google" id="ProtNLM"/>
    </source>
</evidence>
<organism evidence="1">
    <name type="scientific">viral metagenome</name>
    <dbReference type="NCBI Taxonomy" id="1070528"/>
    <lineage>
        <taxon>unclassified sequences</taxon>
        <taxon>metagenomes</taxon>
        <taxon>organismal metagenomes</taxon>
    </lineage>
</organism>
<accession>A0A6C0AKG2</accession>
<dbReference type="CDD" id="cd04301">
    <property type="entry name" value="NAT_SF"/>
    <property type="match status" value="1"/>
</dbReference>
<protein>
    <recommendedName>
        <fullName evidence="2">N-acetyltransferase domain-containing protein</fullName>
    </recommendedName>
</protein>
<reference evidence="1" key="1">
    <citation type="journal article" date="2020" name="Nature">
        <title>Giant virus diversity and host interactions through global metagenomics.</title>
        <authorList>
            <person name="Schulz F."/>
            <person name="Roux S."/>
            <person name="Paez-Espino D."/>
            <person name="Jungbluth S."/>
            <person name="Walsh D.A."/>
            <person name="Denef V.J."/>
            <person name="McMahon K.D."/>
            <person name="Konstantinidis K.T."/>
            <person name="Eloe-Fadrosh E.A."/>
            <person name="Kyrpides N.C."/>
            <person name="Woyke T."/>
        </authorList>
    </citation>
    <scope>NUCLEOTIDE SEQUENCE</scope>
    <source>
        <strain evidence="1">GVMAG-S-1035303-20</strain>
    </source>
</reference>
<sequence length="260" mass="30316">MWETLPIQKSPGPLYTMIDREFTYPSDEAVRVSRWKEVPQQTKTWAFSIWKDTFHMERNFMGDDDLLIWIPRVSTLAAKHGRWIGDEKSFHSVFVTCNYVDSDFRGQGLSGKMILAMAHEATRIWGPTPFLFEIHNVPRGLVSVQPFLRFTYIWIPFVNVQVPPRWTSCDVTNILTQMYPGFYADNLEGYRAFSYDGQTILLDPLNDIVHYTDALALPTFDGFPLPGAWCRFFCPWGESRVYLHNMYFTPPSSMKHYLLT</sequence>
<dbReference type="EMBL" id="MN740654">
    <property type="protein sequence ID" value="QHS79821.1"/>
    <property type="molecule type" value="Genomic_DNA"/>
</dbReference>
<dbReference type="AlphaFoldDB" id="A0A6C0AKG2"/>
<proteinExistence type="predicted"/>
<name>A0A6C0AKG2_9ZZZZ</name>
<evidence type="ECO:0000313" key="1">
    <source>
        <dbReference type="EMBL" id="QHS79821.1"/>
    </source>
</evidence>